<reference evidence="3" key="1">
    <citation type="submission" date="2020-05" db="EMBL/GenBank/DDBJ databases">
        <authorList>
            <person name="Chiriac C."/>
            <person name="Salcher M."/>
            <person name="Ghai R."/>
            <person name="Kavagutti S V."/>
        </authorList>
    </citation>
    <scope>NUCLEOTIDE SEQUENCE</scope>
</reference>
<dbReference type="Pfam" id="PF00300">
    <property type="entry name" value="His_Phos_1"/>
    <property type="match status" value="1"/>
</dbReference>
<evidence type="ECO:0000259" key="2">
    <source>
        <dbReference type="PROSITE" id="PS51462"/>
    </source>
</evidence>
<dbReference type="InterPro" id="IPR000086">
    <property type="entry name" value="NUDIX_hydrolase_dom"/>
</dbReference>
<dbReference type="EMBL" id="CAFABK010000025">
    <property type="protein sequence ID" value="CAB4829125.1"/>
    <property type="molecule type" value="Genomic_DNA"/>
</dbReference>
<dbReference type="GO" id="GO:0006167">
    <property type="term" value="P:AMP biosynthetic process"/>
    <property type="evidence" value="ECO:0007669"/>
    <property type="project" value="TreeGrafter"/>
</dbReference>
<dbReference type="SUPFAM" id="SSF53254">
    <property type="entry name" value="Phosphoglycerate mutase-like"/>
    <property type="match status" value="1"/>
</dbReference>
<dbReference type="Gene3D" id="3.40.50.1240">
    <property type="entry name" value="Phosphoglycerate mutase-like"/>
    <property type="match status" value="1"/>
</dbReference>
<dbReference type="PANTHER" id="PTHR21340:SF0">
    <property type="entry name" value="BIS(5'-NUCLEOSYL)-TETRAPHOSPHATASE [ASYMMETRICAL]"/>
    <property type="match status" value="1"/>
</dbReference>
<accession>A0A6J7A8L8</accession>
<organism evidence="3">
    <name type="scientific">freshwater metagenome</name>
    <dbReference type="NCBI Taxonomy" id="449393"/>
    <lineage>
        <taxon>unclassified sequences</taxon>
        <taxon>metagenomes</taxon>
        <taxon>ecological metagenomes</taxon>
    </lineage>
</organism>
<proteinExistence type="predicted"/>
<gene>
    <name evidence="3" type="ORF">UFOPK3204_00741</name>
</gene>
<name>A0A6J7A8L8_9ZZZZ</name>
<sequence>MTSPSSGPRSARQRRIQGWFSQVASEELVRAAGVVLLRGAPDHREVLIVHRPRRQDWSLPKGKVDPGEHVLAAAVRECMEESSYLPRLGAPLPTLTYNALGRPKQVQYWVASARSNEPFVPNDEVDEIQWLPVAQARNRLTYEHDADTVEAAAALQPTVPLVFLRHAQAVKRADFKGAHDASRPLTSKGKSQAKTLAPVLNAFGIESVHSSDATRCLETVKALAKLLGTDIQQELDLSEEGFEQDERKVRKRMKQLSLHSQPTVICSHRPVLPALMDALTGALDVDVDPAVWDTKLSPGSFIVAHRVFHEDERPRVIAVERHDAAES</sequence>
<evidence type="ECO:0000313" key="3">
    <source>
        <dbReference type="EMBL" id="CAB4829125.1"/>
    </source>
</evidence>
<dbReference type="SMART" id="SM00855">
    <property type="entry name" value="PGAM"/>
    <property type="match status" value="1"/>
</dbReference>
<dbReference type="CDD" id="cd07067">
    <property type="entry name" value="HP_PGM_like"/>
    <property type="match status" value="1"/>
</dbReference>
<dbReference type="SUPFAM" id="SSF55811">
    <property type="entry name" value="Nudix"/>
    <property type="match status" value="1"/>
</dbReference>
<dbReference type="CDD" id="cd03673">
    <property type="entry name" value="NUDIX_Ap6A_hydrolase"/>
    <property type="match status" value="1"/>
</dbReference>
<dbReference type="InterPro" id="IPR015797">
    <property type="entry name" value="NUDIX_hydrolase-like_dom_sf"/>
</dbReference>
<dbReference type="InterPro" id="IPR051325">
    <property type="entry name" value="Nudix_hydrolase_domain"/>
</dbReference>
<keyword evidence="1" id="KW-0378">Hydrolase</keyword>
<feature type="domain" description="Nudix hydrolase" evidence="2">
    <location>
        <begin position="27"/>
        <end position="153"/>
    </location>
</feature>
<dbReference type="InterPro" id="IPR013078">
    <property type="entry name" value="His_Pase_superF_clade-1"/>
</dbReference>
<evidence type="ECO:0000256" key="1">
    <source>
        <dbReference type="ARBA" id="ARBA00022801"/>
    </source>
</evidence>
<dbReference type="GO" id="GO:0004081">
    <property type="term" value="F:bis(5'-nucleosyl)-tetraphosphatase (asymmetrical) activity"/>
    <property type="evidence" value="ECO:0007669"/>
    <property type="project" value="TreeGrafter"/>
</dbReference>
<dbReference type="GO" id="GO:0006754">
    <property type="term" value="P:ATP biosynthetic process"/>
    <property type="evidence" value="ECO:0007669"/>
    <property type="project" value="TreeGrafter"/>
</dbReference>
<dbReference type="InterPro" id="IPR029033">
    <property type="entry name" value="His_PPase_superfam"/>
</dbReference>
<protein>
    <submittedName>
        <fullName evidence="3">Unannotated protein</fullName>
    </submittedName>
</protein>
<dbReference type="PANTHER" id="PTHR21340">
    <property type="entry name" value="DIADENOSINE 5,5-P1,P4-TETRAPHOSPHATE PYROPHOSPHOHYDROLASE MUTT"/>
    <property type="match status" value="1"/>
</dbReference>
<dbReference type="Gene3D" id="3.90.79.10">
    <property type="entry name" value="Nucleoside Triphosphate Pyrophosphohydrolase"/>
    <property type="match status" value="1"/>
</dbReference>
<dbReference type="PROSITE" id="PS51462">
    <property type="entry name" value="NUDIX"/>
    <property type="match status" value="1"/>
</dbReference>
<dbReference type="AlphaFoldDB" id="A0A6J7A8L8"/>
<dbReference type="Pfam" id="PF00293">
    <property type="entry name" value="NUDIX"/>
    <property type="match status" value="1"/>
</dbReference>